<sequence length="407" mass="44084">MLCIIHVESTSAKSNRNNTDVQYGRRYFSTVAYLRFGTHRTMNYSRSILTIAILCGLMGPAFAQLTPASLVNDRAAPRPEIDIPGEIAVLQSMSRVVKHVARVAKPSVVHLEARKTETKRGRSEEFDEAGSGAIVEIDGSFYVLTNRHVVFGAKESQVTVRLSDGRELHPIRIISDSSTDVAIMEVRGEDLEIAQLGDSDRVDIGDFVLAIGSPFGLSHSVTFGIISAKGRRDLTLGEERIELQDFFQTDAAINPGNSGGPLLNLQGEVIGLNTAIASSSGGSEGIGFAIPINMVMLVARQLATVGRLQRSYLGVSLDPDFGPETAIRLGVRRPRGALVKKVTPNSPAAQGHLQHDDLIQRFNGVEIEDDDHLVNQVGLTPIGQEVAVVLLREGKQYQTTLTVTARP</sequence>
<dbReference type="KEGG" id="rcf:Poly24_51310"/>
<evidence type="ECO:0000313" key="4">
    <source>
        <dbReference type="EMBL" id="QDV71395.1"/>
    </source>
</evidence>
<keyword evidence="5" id="KW-1185">Reference proteome</keyword>
<dbReference type="AlphaFoldDB" id="A0A518K0W4"/>
<dbReference type="Gene3D" id="2.40.10.120">
    <property type="match status" value="1"/>
</dbReference>
<protein>
    <submittedName>
        <fullName evidence="4">Serine protease HtrA</fullName>
    </submittedName>
</protein>
<name>A0A518K0W4_9BACT</name>
<dbReference type="InterPro" id="IPR051201">
    <property type="entry name" value="Chloro_Bact_Ser_Proteases"/>
</dbReference>
<evidence type="ECO:0000256" key="1">
    <source>
        <dbReference type="ARBA" id="ARBA00022670"/>
    </source>
</evidence>
<evidence type="ECO:0000313" key="5">
    <source>
        <dbReference type="Proteomes" id="UP000315082"/>
    </source>
</evidence>
<dbReference type="Gene3D" id="2.30.42.10">
    <property type="match status" value="1"/>
</dbReference>
<feature type="domain" description="PDZ" evidence="3">
    <location>
        <begin position="302"/>
        <end position="394"/>
    </location>
</feature>
<dbReference type="SUPFAM" id="SSF50156">
    <property type="entry name" value="PDZ domain-like"/>
    <property type="match status" value="1"/>
</dbReference>
<dbReference type="InterPro" id="IPR001940">
    <property type="entry name" value="Peptidase_S1C"/>
</dbReference>
<evidence type="ECO:0000256" key="2">
    <source>
        <dbReference type="ARBA" id="ARBA00022801"/>
    </source>
</evidence>
<organism evidence="4 5">
    <name type="scientific">Rosistilla carotiformis</name>
    <dbReference type="NCBI Taxonomy" id="2528017"/>
    <lineage>
        <taxon>Bacteria</taxon>
        <taxon>Pseudomonadati</taxon>
        <taxon>Planctomycetota</taxon>
        <taxon>Planctomycetia</taxon>
        <taxon>Pirellulales</taxon>
        <taxon>Pirellulaceae</taxon>
        <taxon>Rosistilla</taxon>
    </lineage>
</organism>
<gene>
    <name evidence="4" type="primary">htrA_2</name>
    <name evidence="4" type="ORF">Poly24_51310</name>
</gene>
<dbReference type="InterPro" id="IPR036034">
    <property type="entry name" value="PDZ_sf"/>
</dbReference>
<dbReference type="SMART" id="SM00228">
    <property type="entry name" value="PDZ"/>
    <property type="match status" value="1"/>
</dbReference>
<dbReference type="Proteomes" id="UP000315082">
    <property type="component" value="Chromosome"/>
</dbReference>
<dbReference type="InterPro" id="IPR001478">
    <property type="entry name" value="PDZ"/>
</dbReference>
<keyword evidence="2" id="KW-0378">Hydrolase</keyword>
<dbReference type="InterPro" id="IPR009003">
    <property type="entry name" value="Peptidase_S1_PA"/>
</dbReference>
<dbReference type="GO" id="GO:0006508">
    <property type="term" value="P:proteolysis"/>
    <property type="evidence" value="ECO:0007669"/>
    <property type="project" value="UniProtKB-KW"/>
</dbReference>
<reference evidence="4 5" key="1">
    <citation type="submission" date="2019-02" db="EMBL/GenBank/DDBJ databases">
        <title>Deep-cultivation of Planctomycetes and their phenomic and genomic characterization uncovers novel biology.</title>
        <authorList>
            <person name="Wiegand S."/>
            <person name="Jogler M."/>
            <person name="Boedeker C."/>
            <person name="Pinto D."/>
            <person name="Vollmers J."/>
            <person name="Rivas-Marin E."/>
            <person name="Kohn T."/>
            <person name="Peeters S.H."/>
            <person name="Heuer A."/>
            <person name="Rast P."/>
            <person name="Oberbeckmann S."/>
            <person name="Bunk B."/>
            <person name="Jeske O."/>
            <person name="Meyerdierks A."/>
            <person name="Storesund J.E."/>
            <person name="Kallscheuer N."/>
            <person name="Luecker S."/>
            <person name="Lage O.M."/>
            <person name="Pohl T."/>
            <person name="Merkel B.J."/>
            <person name="Hornburger P."/>
            <person name="Mueller R.-W."/>
            <person name="Bruemmer F."/>
            <person name="Labrenz M."/>
            <person name="Spormann A.M."/>
            <person name="Op den Camp H."/>
            <person name="Overmann J."/>
            <person name="Amann R."/>
            <person name="Jetten M.S.M."/>
            <person name="Mascher T."/>
            <person name="Medema M.H."/>
            <person name="Devos D.P."/>
            <person name="Kaster A.-K."/>
            <person name="Ovreas L."/>
            <person name="Rohde M."/>
            <person name="Galperin M.Y."/>
            <person name="Jogler C."/>
        </authorList>
    </citation>
    <scope>NUCLEOTIDE SEQUENCE [LARGE SCALE GENOMIC DNA]</scope>
    <source>
        <strain evidence="4 5">Poly24</strain>
    </source>
</reference>
<dbReference type="Pfam" id="PF13365">
    <property type="entry name" value="Trypsin_2"/>
    <property type="match status" value="1"/>
</dbReference>
<dbReference type="PANTHER" id="PTHR43343:SF3">
    <property type="entry name" value="PROTEASE DO-LIKE 8, CHLOROPLASTIC"/>
    <property type="match status" value="1"/>
</dbReference>
<accession>A0A518K0W4</accession>
<dbReference type="PROSITE" id="PS50106">
    <property type="entry name" value="PDZ"/>
    <property type="match status" value="1"/>
</dbReference>
<dbReference type="SUPFAM" id="SSF50494">
    <property type="entry name" value="Trypsin-like serine proteases"/>
    <property type="match status" value="1"/>
</dbReference>
<proteinExistence type="predicted"/>
<dbReference type="GO" id="GO:0004252">
    <property type="term" value="F:serine-type endopeptidase activity"/>
    <property type="evidence" value="ECO:0007669"/>
    <property type="project" value="InterPro"/>
</dbReference>
<dbReference type="PANTHER" id="PTHR43343">
    <property type="entry name" value="PEPTIDASE S12"/>
    <property type="match status" value="1"/>
</dbReference>
<dbReference type="Pfam" id="PF13180">
    <property type="entry name" value="PDZ_2"/>
    <property type="match status" value="1"/>
</dbReference>
<dbReference type="PRINTS" id="PR00834">
    <property type="entry name" value="PROTEASES2C"/>
</dbReference>
<keyword evidence="1 4" id="KW-0645">Protease</keyword>
<dbReference type="EMBL" id="CP036348">
    <property type="protein sequence ID" value="QDV71395.1"/>
    <property type="molecule type" value="Genomic_DNA"/>
</dbReference>
<evidence type="ECO:0000259" key="3">
    <source>
        <dbReference type="PROSITE" id="PS50106"/>
    </source>
</evidence>